<dbReference type="Pfam" id="PF00432">
    <property type="entry name" value="Prenyltrans"/>
    <property type="match status" value="1"/>
</dbReference>
<evidence type="ECO:0000313" key="10">
    <source>
        <dbReference type="Proteomes" id="UP001205105"/>
    </source>
</evidence>
<evidence type="ECO:0000259" key="8">
    <source>
        <dbReference type="Pfam" id="PF00432"/>
    </source>
</evidence>
<comment type="cofactor">
    <cofactor evidence="1">
        <name>Zn(2+)</name>
        <dbReference type="ChEBI" id="CHEBI:29105"/>
    </cofactor>
</comment>
<evidence type="ECO:0000256" key="1">
    <source>
        <dbReference type="ARBA" id="ARBA00001947"/>
    </source>
</evidence>
<gene>
    <name evidence="9" type="ORF">COHA_001811</name>
</gene>
<dbReference type="InterPro" id="IPR001330">
    <property type="entry name" value="Prenyltrans"/>
</dbReference>
<accession>A0AAD5E1R6</accession>
<evidence type="ECO:0000256" key="3">
    <source>
        <dbReference type="ARBA" id="ARBA00022602"/>
    </source>
</evidence>
<dbReference type="InterPro" id="IPR008930">
    <property type="entry name" value="Terpenoid_cyclase/PrenylTrfase"/>
</dbReference>
<dbReference type="SUPFAM" id="SSF48239">
    <property type="entry name" value="Terpenoid cyclases/Protein prenyltransferases"/>
    <property type="match status" value="1"/>
</dbReference>
<dbReference type="PANTHER" id="PTHR11774:SF6">
    <property type="entry name" value="PROTEIN FARNESYLTRANSFERASE SUBUNIT BETA"/>
    <property type="match status" value="1"/>
</dbReference>
<evidence type="ECO:0000313" key="9">
    <source>
        <dbReference type="EMBL" id="KAI7844724.1"/>
    </source>
</evidence>
<evidence type="ECO:0000256" key="2">
    <source>
        <dbReference type="ARBA" id="ARBA00010497"/>
    </source>
</evidence>
<dbReference type="Gene3D" id="1.50.10.20">
    <property type="match status" value="1"/>
</dbReference>
<keyword evidence="10" id="KW-1185">Reference proteome</keyword>
<comment type="caution">
    <text evidence="9">The sequence shown here is derived from an EMBL/GenBank/DDBJ whole genome shotgun (WGS) entry which is preliminary data.</text>
</comment>
<comment type="similarity">
    <text evidence="2">Belongs to the protein prenyltransferase subunit beta family.</text>
</comment>
<dbReference type="AlphaFoldDB" id="A0AAD5E1R6"/>
<sequence>MVLDDGLPTATSHDQAELERRVLHIYTTAYADGFDPQDPDLVLNRKAHAQYLAGGLGELPSGFISLDASRAWIVYWIVHSLELLGQPLPAEPDRTSIIQFLASCQHPEGGFGGGPYQLAHLAPTYAAVAALVTLGSEDALSVVDRPKLHAYLLRMCVPPERGGGMTMNEGGEVDVRGCYCALAACEMLGLDKQAIADACGMVDFIRRCQSHEGGVGGEPWNEAHGGYSFCGLAAAALLGKAHEALDLDRFLRWAVRCQELESCQQHGEALRCGAATLLATVPPPEPLPLPEGGERLPQLYDARALQLWLLKCCQAPPRGGLRDKPGKAADYYHTCYCLSGLSSSQHYSGIVLGGQQNLLAPIDPLCNVTASKLAAARQHFAAQQ</sequence>
<keyword evidence="4" id="KW-0808">Transferase</keyword>
<keyword evidence="7" id="KW-0862">Zinc</keyword>
<protein>
    <recommendedName>
        <fullName evidence="8">Prenyltransferase alpha-alpha toroid domain-containing protein</fullName>
    </recommendedName>
</protein>
<name>A0AAD5E1R6_9CHLO</name>
<dbReference type="EMBL" id="JADXDR010000025">
    <property type="protein sequence ID" value="KAI7844724.1"/>
    <property type="molecule type" value="Genomic_DNA"/>
</dbReference>
<dbReference type="InterPro" id="IPR045089">
    <property type="entry name" value="PGGT1B-like"/>
</dbReference>
<evidence type="ECO:0000256" key="7">
    <source>
        <dbReference type="ARBA" id="ARBA00022833"/>
    </source>
</evidence>
<dbReference type="Proteomes" id="UP001205105">
    <property type="component" value="Unassembled WGS sequence"/>
</dbReference>
<dbReference type="GO" id="GO:0046872">
    <property type="term" value="F:metal ion binding"/>
    <property type="evidence" value="ECO:0007669"/>
    <property type="project" value="UniProtKB-KW"/>
</dbReference>
<evidence type="ECO:0000256" key="5">
    <source>
        <dbReference type="ARBA" id="ARBA00022723"/>
    </source>
</evidence>
<feature type="domain" description="Prenyltransferase alpha-alpha toroid" evidence="8">
    <location>
        <begin position="43"/>
        <end position="368"/>
    </location>
</feature>
<dbReference type="GO" id="GO:0004660">
    <property type="term" value="F:protein farnesyltransferase activity"/>
    <property type="evidence" value="ECO:0007669"/>
    <property type="project" value="TreeGrafter"/>
</dbReference>
<evidence type="ECO:0000256" key="4">
    <source>
        <dbReference type="ARBA" id="ARBA00022679"/>
    </source>
</evidence>
<reference evidence="9" key="1">
    <citation type="submission" date="2020-11" db="EMBL/GenBank/DDBJ databases">
        <title>Chlorella ohadii genome sequencing and assembly.</title>
        <authorList>
            <person name="Murik O."/>
            <person name="Treves H."/>
            <person name="Kedem I."/>
            <person name="Shotland Y."/>
            <person name="Kaplan A."/>
        </authorList>
    </citation>
    <scope>NUCLEOTIDE SEQUENCE</scope>
    <source>
        <strain evidence="9">1</strain>
    </source>
</reference>
<dbReference type="GO" id="GO:0005965">
    <property type="term" value="C:protein farnesyltransferase complex"/>
    <property type="evidence" value="ECO:0007669"/>
    <property type="project" value="TreeGrafter"/>
</dbReference>
<organism evidence="9 10">
    <name type="scientific">Chlorella ohadii</name>
    <dbReference type="NCBI Taxonomy" id="2649997"/>
    <lineage>
        <taxon>Eukaryota</taxon>
        <taxon>Viridiplantae</taxon>
        <taxon>Chlorophyta</taxon>
        <taxon>core chlorophytes</taxon>
        <taxon>Trebouxiophyceae</taxon>
        <taxon>Chlorellales</taxon>
        <taxon>Chlorellaceae</taxon>
        <taxon>Chlorella clade</taxon>
        <taxon>Chlorella</taxon>
    </lineage>
</organism>
<proteinExistence type="inferred from homology"/>
<keyword evidence="3" id="KW-0637">Prenyltransferase</keyword>
<keyword evidence="6" id="KW-0677">Repeat</keyword>
<dbReference type="PANTHER" id="PTHR11774">
    <property type="entry name" value="GERANYLGERANYL TRANSFERASE TYPE BETA SUBUNIT"/>
    <property type="match status" value="1"/>
</dbReference>
<keyword evidence="5" id="KW-0479">Metal-binding</keyword>
<evidence type="ECO:0000256" key="6">
    <source>
        <dbReference type="ARBA" id="ARBA00022737"/>
    </source>
</evidence>